<dbReference type="OrthoDB" id="9795188at2"/>
<name>A0A0S4KX43_9BACT</name>
<keyword evidence="2" id="KW-1185">Reference proteome</keyword>
<dbReference type="Pfam" id="PF01503">
    <property type="entry name" value="PRA-PH"/>
    <property type="match status" value="1"/>
</dbReference>
<organism evidence="1 2">
    <name type="scientific">Candidatus Nitrospira inopinata</name>
    <dbReference type="NCBI Taxonomy" id="1715989"/>
    <lineage>
        <taxon>Bacteria</taxon>
        <taxon>Pseudomonadati</taxon>
        <taxon>Nitrospirota</taxon>
        <taxon>Nitrospiria</taxon>
        <taxon>Nitrospirales</taxon>
        <taxon>Nitrospiraceae</taxon>
        <taxon>Nitrospira</taxon>
    </lineage>
</organism>
<protein>
    <recommendedName>
        <fullName evidence="3">Phosphoribosyl-ATP pyrophosphohydrolase</fullName>
    </recommendedName>
</protein>
<dbReference type="AlphaFoldDB" id="A0A0S4KX43"/>
<dbReference type="STRING" id="1715989.NITINOP_1235"/>
<sequence length="145" mass="16406">MTDEQFLVEEFHRKFDILIQTIPADPGEETQRLRIRLIQEEFDELKQSMASGDLPSVAKELADLLYVVYGTAVSYGIDMEPVFREVHRSNLSKVGGHKRPDGKWVKPATYSPARVEPILEAQRTCLTAEDLSSLCRILRGPETSS</sequence>
<dbReference type="SUPFAM" id="SSF101386">
    <property type="entry name" value="all-alpha NTP pyrophosphatases"/>
    <property type="match status" value="1"/>
</dbReference>
<dbReference type="InterPro" id="IPR021130">
    <property type="entry name" value="PRib-ATP_PPHydrolase-like"/>
</dbReference>
<dbReference type="EMBL" id="LN885086">
    <property type="protein sequence ID" value="CUQ66210.1"/>
    <property type="molecule type" value="Genomic_DNA"/>
</dbReference>
<gene>
    <name evidence="1" type="ORF">NITINOP_1235</name>
</gene>
<dbReference type="Gene3D" id="1.10.3420.10">
    <property type="entry name" value="putative ntp pyrophosphohydrolase like domain"/>
    <property type="match status" value="1"/>
</dbReference>
<proteinExistence type="predicted"/>
<evidence type="ECO:0000313" key="1">
    <source>
        <dbReference type="EMBL" id="CUQ66210.1"/>
    </source>
</evidence>
<dbReference type="Proteomes" id="UP000066284">
    <property type="component" value="Chromosome 1"/>
</dbReference>
<dbReference type="RefSeq" id="WP_062484111.1">
    <property type="nucleotide sequence ID" value="NZ_LN885086.1"/>
</dbReference>
<evidence type="ECO:0008006" key="3">
    <source>
        <dbReference type="Google" id="ProtNLM"/>
    </source>
</evidence>
<accession>A0A0S4KX43</accession>
<dbReference type="InterPro" id="IPR023292">
    <property type="entry name" value="NTP_PyroPHydrolase-like_dom_sf"/>
</dbReference>
<dbReference type="KEGG" id="nio:NITINOP_1235"/>
<reference evidence="2" key="1">
    <citation type="submission" date="2015-09" db="EMBL/GenBank/DDBJ databases">
        <authorList>
            <person name="Daims H."/>
        </authorList>
    </citation>
    <scope>NUCLEOTIDE SEQUENCE [LARGE SCALE GENOMIC DNA]</scope>
</reference>
<evidence type="ECO:0000313" key="2">
    <source>
        <dbReference type="Proteomes" id="UP000066284"/>
    </source>
</evidence>